<dbReference type="OrthoDB" id="3788377at2759"/>
<feature type="compositionally biased region" description="Polar residues" evidence="1">
    <location>
        <begin position="128"/>
        <end position="138"/>
    </location>
</feature>
<feature type="compositionally biased region" description="Low complexity" evidence="1">
    <location>
        <begin position="1"/>
        <end position="17"/>
    </location>
</feature>
<dbReference type="AlphaFoldDB" id="A0A2V1E246"/>
<organism evidence="2 3">
    <name type="scientific">Periconia macrospinosa</name>
    <dbReference type="NCBI Taxonomy" id="97972"/>
    <lineage>
        <taxon>Eukaryota</taxon>
        <taxon>Fungi</taxon>
        <taxon>Dikarya</taxon>
        <taxon>Ascomycota</taxon>
        <taxon>Pezizomycotina</taxon>
        <taxon>Dothideomycetes</taxon>
        <taxon>Pleosporomycetidae</taxon>
        <taxon>Pleosporales</taxon>
        <taxon>Massarineae</taxon>
        <taxon>Periconiaceae</taxon>
        <taxon>Periconia</taxon>
    </lineage>
</organism>
<gene>
    <name evidence="2" type="ORF">DM02DRAFT_265998</name>
</gene>
<name>A0A2V1E246_9PLEO</name>
<feature type="region of interest" description="Disordered" evidence="1">
    <location>
        <begin position="124"/>
        <end position="148"/>
    </location>
</feature>
<feature type="compositionally biased region" description="Basic and acidic residues" evidence="1">
    <location>
        <begin position="26"/>
        <end position="55"/>
    </location>
</feature>
<accession>A0A2V1E246</accession>
<sequence length="188" mass="20581">MFTMSSSSPTSNMQSTMGNAPTKDPSLYRRADYCDGKSVRIVESRRRPKVDERTTPRSSFRTPSTSLLSAPSLSERTNTSRKVSSSLSSSGRKSKGGPSHDGHVIPYSPKSHARAVVIQAPRPEKLPKSSSITQTHNGFMTPPPTPRMERLSTPDLEDLDLRPFCDCCTGMNHVKYCASCGQSLEPCT</sequence>
<evidence type="ECO:0000313" key="3">
    <source>
        <dbReference type="Proteomes" id="UP000244855"/>
    </source>
</evidence>
<evidence type="ECO:0000313" key="2">
    <source>
        <dbReference type="EMBL" id="PVI03230.1"/>
    </source>
</evidence>
<feature type="compositionally biased region" description="Low complexity" evidence="1">
    <location>
        <begin position="56"/>
        <end position="91"/>
    </location>
</feature>
<protein>
    <submittedName>
        <fullName evidence="2">Uncharacterized protein</fullName>
    </submittedName>
</protein>
<feature type="region of interest" description="Disordered" evidence="1">
    <location>
        <begin position="1"/>
        <end position="110"/>
    </location>
</feature>
<proteinExistence type="predicted"/>
<keyword evidence="3" id="KW-1185">Reference proteome</keyword>
<reference evidence="2 3" key="1">
    <citation type="journal article" date="2018" name="Sci. Rep.">
        <title>Comparative genomics provides insights into the lifestyle and reveals functional heterogeneity of dark septate endophytic fungi.</title>
        <authorList>
            <person name="Knapp D.G."/>
            <person name="Nemeth J.B."/>
            <person name="Barry K."/>
            <person name="Hainaut M."/>
            <person name="Henrissat B."/>
            <person name="Johnson J."/>
            <person name="Kuo A."/>
            <person name="Lim J.H.P."/>
            <person name="Lipzen A."/>
            <person name="Nolan M."/>
            <person name="Ohm R.A."/>
            <person name="Tamas L."/>
            <person name="Grigoriev I.V."/>
            <person name="Spatafora J.W."/>
            <person name="Nagy L.G."/>
            <person name="Kovacs G.M."/>
        </authorList>
    </citation>
    <scope>NUCLEOTIDE SEQUENCE [LARGE SCALE GENOMIC DNA]</scope>
    <source>
        <strain evidence="2 3">DSE2036</strain>
    </source>
</reference>
<evidence type="ECO:0000256" key="1">
    <source>
        <dbReference type="SAM" id="MobiDB-lite"/>
    </source>
</evidence>
<dbReference type="EMBL" id="KZ805334">
    <property type="protein sequence ID" value="PVI03230.1"/>
    <property type="molecule type" value="Genomic_DNA"/>
</dbReference>
<dbReference type="Proteomes" id="UP000244855">
    <property type="component" value="Unassembled WGS sequence"/>
</dbReference>